<dbReference type="FunFam" id="3.50.50.60:FF:000314">
    <property type="entry name" value="Baeyer-Villiger monooxygenase"/>
    <property type="match status" value="1"/>
</dbReference>
<dbReference type="FunFam" id="3.50.50.60:FF:000341">
    <property type="entry name" value="Baeyer-Villiger monooxygenase"/>
    <property type="match status" value="1"/>
</dbReference>
<keyword evidence="4" id="KW-0274">FAD</keyword>
<comment type="similarity">
    <text evidence="2">Belongs to the FAD-binding monooxygenase family.</text>
</comment>
<evidence type="ECO:0000256" key="1">
    <source>
        <dbReference type="ARBA" id="ARBA00001974"/>
    </source>
</evidence>
<evidence type="ECO:0000313" key="8">
    <source>
        <dbReference type="EMBL" id="MBR7620441.1"/>
    </source>
</evidence>
<dbReference type="Gene3D" id="3.50.50.60">
    <property type="entry name" value="FAD/NAD(P)-binding domain"/>
    <property type="match status" value="2"/>
</dbReference>
<dbReference type="EMBL" id="JAGSGD010000001">
    <property type="protein sequence ID" value="MBR7620441.1"/>
    <property type="molecule type" value="Genomic_DNA"/>
</dbReference>
<keyword evidence="9" id="KW-1185">Reference proteome</keyword>
<dbReference type="SUPFAM" id="SSF51905">
    <property type="entry name" value="FAD/NAD(P)-binding domain"/>
    <property type="match status" value="1"/>
</dbReference>
<accession>A0A941D3X6</accession>
<evidence type="ECO:0000313" key="9">
    <source>
        <dbReference type="Proteomes" id="UP000622580"/>
    </source>
</evidence>
<organism evidence="8 9">
    <name type="scientific">Phenylobacterium glaciei</name>
    <dbReference type="NCBI Taxonomy" id="2803784"/>
    <lineage>
        <taxon>Bacteria</taxon>
        <taxon>Pseudomonadati</taxon>
        <taxon>Pseudomonadota</taxon>
        <taxon>Alphaproteobacteria</taxon>
        <taxon>Caulobacterales</taxon>
        <taxon>Caulobacteraceae</taxon>
        <taxon>Phenylobacterium</taxon>
    </lineage>
</organism>
<dbReference type="PANTHER" id="PTHR43098:SF4">
    <property type="entry name" value="BLR3857 PROTEIN"/>
    <property type="match status" value="1"/>
</dbReference>
<keyword evidence="6" id="KW-0560">Oxidoreductase</keyword>
<keyword evidence="5" id="KW-0521">NADP</keyword>
<keyword evidence="3" id="KW-0285">Flavoprotein</keyword>
<dbReference type="Pfam" id="PF13738">
    <property type="entry name" value="Pyr_redox_3"/>
    <property type="match status" value="1"/>
</dbReference>
<evidence type="ECO:0000256" key="2">
    <source>
        <dbReference type="ARBA" id="ARBA00010139"/>
    </source>
</evidence>
<keyword evidence="7" id="KW-0503">Monooxygenase</keyword>
<dbReference type="GO" id="GO:0016709">
    <property type="term" value="F:oxidoreductase activity, acting on paired donors, with incorporation or reduction of molecular oxygen, NAD(P)H as one donor, and incorporation of one atom of oxygen"/>
    <property type="evidence" value="ECO:0007669"/>
    <property type="project" value="UniProtKB-ARBA"/>
</dbReference>
<reference evidence="8" key="1">
    <citation type="submission" date="2021-04" db="EMBL/GenBank/DDBJ databases">
        <title>Draft genome assembly of strain Phenylobacterium sp. 20VBR1 using MiniION and Illumina platforms.</title>
        <authorList>
            <person name="Thomas F.A."/>
            <person name="Krishnan K.P."/>
            <person name="Sinha R.K."/>
        </authorList>
    </citation>
    <scope>NUCLEOTIDE SEQUENCE</scope>
    <source>
        <strain evidence="8">20VBR1</strain>
    </source>
</reference>
<dbReference type="Proteomes" id="UP000622580">
    <property type="component" value="Unassembled WGS sequence"/>
</dbReference>
<proteinExistence type="inferred from homology"/>
<evidence type="ECO:0000256" key="6">
    <source>
        <dbReference type="ARBA" id="ARBA00023002"/>
    </source>
</evidence>
<evidence type="ECO:0000256" key="5">
    <source>
        <dbReference type="ARBA" id="ARBA00022857"/>
    </source>
</evidence>
<evidence type="ECO:0000256" key="3">
    <source>
        <dbReference type="ARBA" id="ARBA00022630"/>
    </source>
</evidence>
<sequence>MSDTTLAPSSGDLGFDPVALSDKYRAERDKRLRADANEQYVEIAGDYAHYLEDPYVAPGFTRAPLTDEVEVVVIGGGFGGLLAGARLREAGVQDIRVIEKGGDFGGTWYWNRYPGAACDIESYIYLPLLEEVGFMPREKYTRAPEILAHSRAIGEKFGLYDNACFQTEVTNMTWDESSARWIIETNRGDRMKARFVAMANGPLHRPKLPGIPGVDTFKGHTFHTSRWDYAYTGGDSFGGLTGLAGKRVGIIGTGATAVQCVPHLGEGAGELFVFQRTPSSIDVRNNTPTDPEWAGSLEPGWQQRRMDNFNILLSGGYQEEDLVNDGWTDIIRNLGLVARQRAETSGGPVNPAELMQLADFKKMEQIRARVDSVVGDASTAEALKPYYNQFCKRPCFHDDYLATFNRPNVHLIDTNGKGVERIDETGVWANGQHYELDCLIYATGFEVGTDYTRRAGYEVHGKDGLTLTAKWKDGLATLHGMHTRGFPNCFIFSNAQSGFTANFPHMMNEQSKHFAYIVQHALDHQVRTVEASQEAESAWVEKILSLAIMRQKFQEECTPGYYNNEGQPSALAVRNGSYGAGPAAFIKVLEDWRAEGTLPGLELDRS</sequence>
<dbReference type="InterPro" id="IPR050775">
    <property type="entry name" value="FAD-binding_Monooxygenases"/>
</dbReference>
<dbReference type="InterPro" id="IPR036188">
    <property type="entry name" value="FAD/NAD-bd_sf"/>
</dbReference>
<comment type="caution">
    <text evidence="8">The sequence shown here is derived from an EMBL/GenBank/DDBJ whole genome shotgun (WGS) entry which is preliminary data.</text>
</comment>
<evidence type="ECO:0000256" key="4">
    <source>
        <dbReference type="ARBA" id="ARBA00022827"/>
    </source>
</evidence>
<comment type="cofactor">
    <cofactor evidence="1">
        <name>FAD</name>
        <dbReference type="ChEBI" id="CHEBI:57692"/>
    </cofactor>
</comment>
<dbReference type="AlphaFoldDB" id="A0A941D3X6"/>
<protein>
    <submittedName>
        <fullName evidence="8">NAD(P)/FAD-dependent oxidoreductase</fullName>
    </submittedName>
</protein>
<dbReference type="RefSeq" id="WP_215341177.1">
    <property type="nucleotide sequence ID" value="NZ_JAGSGD010000001.1"/>
</dbReference>
<gene>
    <name evidence="8" type="ORF">JKL49_13695</name>
</gene>
<dbReference type="PANTHER" id="PTHR43098">
    <property type="entry name" value="L-ORNITHINE N(5)-MONOOXYGENASE-RELATED"/>
    <property type="match status" value="1"/>
</dbReference>
<evidence type="ECO:0000256" key="7">
    <source>
        <dbReference type="ARBA" id="ARBA00023033"/>
    </source>
</evidence>
<name>A0A941D3X6_9CAUL</name>